<evidence type="ECO:0000313" key="4">
    <source>
        <dbReference type="Proteomes" id="UP001342314"/>
    </source>
</evidence>
<evidence type="ECO:0000313" key="3">
    <source>
        <dbReference type="EMBL" id="GJN92898.1"/>
    </source>
</evidence>
<evidence type="ECO:0000256" key="2">
    <source>
        <dbReference type="SAM" id="SignalP"/>
    </source>
</evidence>
<feature type="transmembrane region" description="Helical" evidence="1">
    <location>
        <begin position="174"/>
        <end position="192"/>
    </location>
</feature>
<dbReference type="AlphaFoldDB" id="A0AAV5GRP9"/>
<reference evidence="3 4" key="1">
    <citation type="submission" date="2021-12" db="EMBL/GenBank/DDBJ databases">
        <title>High titer production of polyol ester of fatty acids by Rhodotorula paludigena BS15 towards product separation-free biomass refinery.</title>
        <authorList>
            <person name="Mano J."/>
            <person name="Ono H."/>
            <person name="Tanaka T."/>
            <person name="Naito K."/>
            <person name="Sushida H."/>
            <person name="Ike M."/>
            <person name="Tokuyasu K."/>
            <person name="Kitaoka M."/>
        </authorList>
    </citation>
    <scope>NUCLEOTIDE SEQUENCE [LARGE SCALE GENOMIC DNA]</scope>
    <source>
        <strain evidence="3 4">BS15</strain>
    </source>
</reference>
<organism evidence="3 4">
    <name type="scientific">Rhodotorula paludigena</name>
    <dbReference type="NCBI Taxonomy" id="86838"/>
    <lineage>
        <taxon>Eukaryota</taxon>
        <taxon>Fungi</taxon>
        <taxon>Dikarya</taxon>
        <taxon>Basidiomycota</taxon>
        <taxon>Pucciniomycotina</taxon>
        <taxon>Microbotryomycetes</taxon>
        <taxon>Sporidiobolales</taxon>
        <taxon>Sporidiobolaceae</taxon>
        <taxon>Rhodotorula</taxon>
    </lineage>
</organism>
<keyword evidence="4" id="KW-1185">Reference proteome</keyword>
<feature type="signal peptide" evidence="2">
    <location>
        <begin position="1"/>
        <end position="20"/>
    </location>
</feature>
<protein>
    <submittedName>
        <fullName evidence="3">Uncharacterized protein</fullName>
    </submittedName>
</protein>
<keyword evidence="1" id="KW-0812">Transmembrane</keyword>
<feature type="transmembrane region" description="Helical" evidence="1">
    <location>
        <begin position="90"/>
        <end position="111"/>
    </location>
</feature>
<sequence>MKGLLVLYLVALAISITSTALNVASVAQTTRCVPFPKRGVDCGKSSGRDYDLLLGVSAGQTAATVTSGGDGEDEAEDRWGFCDNWVAAGYAHQLSLAFALGNVVALSLTLWGTATVGRGFRTDKLRSGWKLVAGLMTLQAVCMCVSTSLVAYEFHHNERFEHGAHLGRAWREGVVAYALNLFVVIVLLLTRVTGQLRMVPGEDGYEPISHGSTA</sequence>
<evidence type="ECO:0000256" key="1">
    <source>
        <dbReference type="SAM" id="Phobius"/>
    </source>
</evidence>
<keyword evidence="1" id="KW-0472">Membrane</keyword>
<feature type="chain" id="PRO_5043988778" evidence="2">
    <location>
        <begin position="21"/>
        <end position="214"/>
    </location>
</feature>
<accession>A0AAV5GRP9</accession>
<feature type="transmembrane region" description="Helical" evidence="1">
    <location>
        <begin position="131"/>
        <end position="154"/>
    </location>
</feature>
<keyword evidence="1" id="KW-1133">Transmembrane helix</keyword>
<dbReference type="Proteomes" id="UP001342314">
    <property type="component" value="Unassembled WGS sequence"/>
</dbReference>
<keyword evidence="2" id="KW-0732">Signal</keyword>
<gene>
    <name evidence="3" type="ORF">Rhopal_005938-T1</name>
</gene>
<name>A0AAV5GRP9_9BASI</name>
<proteinExistence type="predicted"/>
<comment type="caution">
    <text evidence="3">The sequence shown here is derived from an EMBL/GenBank/DDBJ whole genome shotgun (WGS) entry which is preliminary data.</text>
</comment>
<dbReference type="EMBL" id="BQKY01000012">
    <property type="protein sequence ID" value="GJN92898.1"/>
    <property type="molecule type" value="Genomic_DNA"/>
</dbReference>